<name>A0A4S2L0J8_9HYME</name>
<dbReference type="EMBL" id="QBLH01000871">
    <property type="protein sequence ID" value="TGZ53958.1"/>
    <property type="molecule type" value="Genomic_DNA"/>
</dbReference>
<gene>
    <name evidence="1" type="ORF">DBV15_03566</name>
</gene>
<evidence type="ECO:0000313" key="1">
    <source>
        <dbReference type="EMBL" id="TGZ53958.1"/>
    </source>
</evidence>
<proteinExistence type="predicted"/>
<protein>
    <submittedName>
        <fullName evidence="1">Uncharacterized protein</fullName>
    </submittedName>
</protein>
<accession>A0A4S2L0J8</accession>
<sequence length="81" mass="9270">MRLLEISNFVVYGLNRAFPAERALFSPTLRPPPSVVFLAPVFQGSGVITLPNFFSHFSQTMLRYFVFPKNTTQTQYLPENN</sequence>
<reference evidence="1 2" key="1">
    <citation type="journal article" date="2019" name="Philos. Trans. R. Soc. Lond., B, Biol. Sci.">
        <title>Ant behaviour and brain gene expression of defending hosts depend on the ecological success of the intruding social parasite.</title>
        <authorList>
            <person name="Kaur R."/>
            <person name="Stoldt M."/>
            <person name="Jongepier E."/>
            <person name="Feldmeyer B."/>
            <person name="Menzel F."/>
            <person name="Bornberg-Bauer E."/>
            <person name="Foitzik S."/>
        </authorList>
    </citation>
    <scope>NUCLEOTIDE SEQUENCE [LARGE SCALE GENOMIC DNA]</scope>
    <source>
        <tissue evidence="1">Whole body</tissue>
    </source>
</reference>
<keyword evidence="2" id="KW-1185">Reference proteome</keyword>
<comment type="caution">
    <text evidence="1">The sequence shown here is derived from an EMBL/GenBank/DDBJ whole genome shotgun (WGS) entry which is preliminary data.</text>
</comment>
<organism evidence="1 2">
    <name type="scientific">Temnothorax longispinosus</name>
    <dbReference type="NCBI Taxonomy" id="300112"/>
    <lineage>
        <taxon>Eukaryota</taxon>
        <taxon>Metazoa</taxon>
        <taxon>Ecdysozoa</taxon>
        <taxon>Arthropoda</taxon>
        <taxon>Hexapoda</taxon>
        <taxon>Insecta</taxon>
        <taxon>Pterygota</taxon>
        <taxon>Neoptera</taxon>
        <taxon>Endopterygota</taxon>
        <taxon>Hymenoptera</taxon>
        <taxon>Apocrita</taxon>
        <taxon>Aculeata</taxon>
        <taxon>Formicoidea</taxon>
        <taxon>Formicidae</taxon>
        <taxon>Myrmicinae</taxon>
        <taxon>Temnothorax</taxon>
    </lineage>
</organism>
<dbReference type="Proteomes" id="UP000310200">
    <property type="component" value="Unassembled WGS sequence"/>
</dbReference>
<evidence type="ECO:0000313" key="2">
    <source>
        <dbReference type="Proteomes" id="UP000310200"/>
    </source>
</evidence>
<dbReference type="AlphaFoldDB" id="A0A4S2L0J8"/>